<evidence type="ECO:0000313" key="3">
    <source>
        <dbReference type="EMBL" id="GAX03649.1"/>
    </source>
</evidence>
<dbReference type="RefSeq" id="WP_089088620.1">
    <property type="nucleotide sequence ID" value="NZ_BCMH01000008.1"/>
</dbReference>
<organism evidence="3 4">
    <name type="scientific">Secundilactobacillus pentosiphilus</name>
    <dbReference type="NCBI Taxonomy" id="1714682"/>
    <lineage>
        <taxon>Bacteria</taxon>
        <taxon>Bacillati</taxon>
        <taxon>Bacillota</taxon>
        <taxon>Bacilli</taxon>
        <taxon>Lactobacillales</taxon>
        <taxon>Lactobacillaceae</taxon>
        <taxon>Secundilactobacillus</taxon>
    </lineage>
</organism>
<protein>
    <recommendedName>
        <fullName evidence="5">DUF2334 domain-containing protein</fullName>
    </recommendedName>
</protein>
<accession>A0A1Z5IPF6</accession>
<evidence type="ECO:0008006" key="5">
    <source>
        <dbReference type="Google" id="ProtNLM"/>
    </source>
</evidence>
<proteinExistence type="predicted"/>
<dbReference type="Proteomes" id="UP000198430">
    <property type="component" value="Unassembled WGS sequence"/>
</dbReference>
<evidence type="ECO:0000256" key="1">
    <source>
        <dbReference type="SAM" id="Phobius"/>
    </source>
</evidence>
<evidence type="ECO:0000256" key="2">
    <source>
        <dbReference type="SAM" id="SignalP"/>
    </source>
</evidence>
<keyword evidence="1" id="KW-1133">Transmembrane helix</keyword>
<sequence length="539" mass="60445">MRLKNSFLCLLIVVVMALVLGKTTVQAETVDQRPVMLVYDSKNIANHGDLNLDRCQRLLASLGLPVETIPLSHYQANTLKDGQYQGVITMVNWGQSRNRNQAFERDRTDFKGIKLHIGPGLQADERQGLGGTFKTLVHQQLSGHQGRAVQPLSTDQLLLVNVKHAANALSVGWLTSQNHPGTTYSFGVKVANNGFLPELSSDGLAITLAGQLITKLFKVPTRLQSPLLTITGITPYTKSRDLSRLIKQLSSRGTPFALSITSVDRNTDLKAFHRYTEVLRLAEKAGGLIFLRPPIETGTQRLNEKKLRSVFQTELTSLGADRVIPAGISAPGYWNRSERRQKAVLSRASHVILLPNQSQRLEELPVEPEPAVTNSHRFKAGLIGIPLASLDTVAYRSKIKFVQPTALLVKMPESRTKVDQLVQHLQDSKLQWFNPVRNHLKTTVKVGSVLYGYHSGQYFLNHEPITDLDASREAGSRNDDRITQTSWLNRVIRWQSRMLLWLLSFLGLILAILLLIGWRVYQRKFMRSDVKRGGINHFK</sequence>
<dbReference type="AlphaFoldDB" id="A0A1Z5IPF6"/>
<reference evidence="3 4" key="1">
    <citation type="submission" date="2015-11" db="EMBL/GenBank/DDBJ databases">
        <title>Draft genome sequences of new species of the genus Lactobacillus isolated from orchardgrass silage.</title>
        <authorList>
            <person name="Tohno M."/>
            <person name="Tanizawa Y."/>
            <person name="Arita M."/>
        </authorList>
    </citation>
    <scope>NUCLEOTIDE SEQUENCE [LARGE SCALE GENOMIC DNA]</scope>
    <source>
        <strain evidence="3 4">IWT140</strain>
    </source>
</reference>
<feature type="signal peptide" evidence="2">
    <location>
        <begin position="1"/>
        <end position="27"/>
    </location>
</feature>
<gene>
    <name evidence="3" type="ORF">IWT140_01274</name>
</gene>
<keyword evidence="4" id="KW-1185">Reference proteome</keyword>
<comment type="caution">
    <text evidence="3">The sequence shown here is derived from an EMBL/GenBank/DDBJ whole genome shotgun (WGS) entry which is preliminary data.</text>
</comment>
<keyword evidence="1" id="KW-0472">Membrane</keyword>
<keyword evidence="1" id="KW-0812">Transmembrane</keyword>
<dbReference type="EMBL" id="BCMH01000008">
    <property type="protein sequence ID" value="GAX03649.1"/>
    <property type="molecule type" value="Genomic_DNA"/>
</dbReference>
<name>A0A1Z5IPF6_9LACO</name>
<evidence type="ECO:0000313" key="4">
    <source>
        <dbReference type="Proteomes" id="UP000198430"/>
    </source>
</evidence>
<keyword evidence="2" id="KW-0732">Signal</keyword>
<feature type="transmembrane region" description="Helical" evidence="1">
    <location>
        <begin position="498"/>
        <end position="521"/>
    </location>
</feature>
<feature type="chain" id="PRO_5013300831" description="DUF2334 domain-containing protein" evidence="2">
    <location>
        <begin position="28"/>
        <end position="539"/>
    </location>
</feature>